<gene>
    <name evidence="5" type="ORF">MMYC01_201605</name>
</gene>
<dbReference type="CDD" id="cd05259">
    <property type="entry name" value="PCBER_SDR_a"/>
    <property type="match status" value="1"/>
</dbReference>
<feature type="domain" description="NmrA-like" evidence="4">
    <location>
        <begin position="3"/>
        <end position="201"/>
    </location>
</feature>
<accession>A0A175WBQ4</accession>
<reference evidence="5 6" key="1">
    <citation type="journal article" date="2016" name="Genome Announc.">
        <title>Genome Sequence of Madurella mycetomatis mm55, Isolated from a Human Mycetoma Case in Sudan.</title>
        <authorList>
            <person name="Smit S."/>
            <person name="Derks M.F."/>
            <person name="Bervoets S."/>
            <person name="Fahal A."/>
            <person name="van Leeuwen W."/>
            <person name="van Belkum A."/>
            <person name="van de Sande W.W."/>
        </authorList>
    </citation>
    <scope>NUCLEOTIDE SEQUENCE [LARGE SCALE GENOMIC DNA]</scope>
    <source>
        <strain evidence="6">mm55</strain>
    </source>
</reference>
<name>A0A175WBQ4_9PEZI</name>
<evidence type="ECO:0000256" key="3">
    <source>
        <dbReference type="ARBA" id="ARBA00023002"/>
    </source>
</evidence>
<dbReference type="AlphaFoldDB" id="A0A175WBQ4"/>
<evidence type="ECO:0000313" key="6">
    <source>
        <dbReference type="Proteomes" id="UP000078237"/>
    </source>
</evidence>
<keyword evidence="2" id="KW-0521">NADP</keyword>
<dbReference type="Proteomes" id="UP000078237">
    <property type="component" value="Unassembled WGS sequence"/>
</dbReference>
<dbReference type="Pfam" id="PF05368">
    <property type="entry name" value="NmrA"/>
    <property type="match status" value="1"/>
</dbReference>
<dbReference type="PANTHER" id="PTHR47706:SF4">
    <property type="entry name" value="NMRA-LIKE DOMAIN-CONTAINING PROTEIN"/>
    <property type="match status" value="1"/>
</dbReference>
<dbReference type="GO" id="GO:0016491">
    <property type="term" value="F:oxidoreductase activity"/>
    <property type="evidence" value="ECO:0007669"/>
    <property type="project" value="UniProtKB-KW"/>
</dbReference>
<dbReference type="PANTHER" id="PTHR47706">
    <property type="entry name" value="NMRA-LIKE FAMILY PROTEIN"/>
    <property type="match status" value="1"/>
</dbReference>
<dbReference type="InterPro" id="IPR036291">
    <property type="entry name" value="NAD(P)-bd_dom_sf"/>
</dbReference>
<sequence length="316" mass="35106">MAVIAVAGGNGNVGPHILDALIARGRHKIIILSRKAASEPLAPGIAGHKQVDYQNLGSLTAALDGVDVVLSFILPFADKDNVAQKNLIDACIKAGVRRFAPSEWALSSNSTNPFYKMRNQVREHLKSVNIPEMKLEYTCFQPGLFLDYFTYPMQSAKHLKITQHYIDFETRQAILVDDGDQPVTFTLIDDLARVVAEAVDYEGIWPADGGVAGWQTTSAELVRVGESLRGGKFTIHRVSQADLEAGQFTSPWCPVLAHPSIPVEQLESMSRKINLEALKGIPKGEWVVRDDWNRLLPDFQFKDPIEFLTKWWTGKP</sequence>
<comment type="similarity">
    <text evidence="1">Belongs to the NmrA-type oxidoreductase family. Isoflavone reductase subfamily.</text>
</comment>
<evidence type="ECO:0000313" key="5">
    <source>
        <dbReference type="EMBL" id="KXX81147.1"/>
    </source>
</evidence>
<dbReference type="SUPFAM" id="SSF51735">
    <property type="entry name" value="NAD(P)-binding Rossmann-fold domains"/>
    <property type="match status" value="1"/>
</dbReference>
<organism evidence="5 6">
    <name type="scientific">Madurella mycetomatis</name>
    <dbReference type="NCBI Taxonomy" id="100816"/>
    <lineage>
        <taxon>Eukaryota</taxon>
        <taxon>Fungi</taxon>
        <taxon>Dikarya</taxon>
        <taxon>Ascomycota</taxon>
        <taxon>Pezizomycotina</taxon>
        <taxon>Sordariomycetes</taxon>
        <taxon>Sordariomycetidae</taxon>
        <taxon>Sordariales</taxon>
        <taxon>Sordariales incertae sedis</taxon>
        <taxon>Madurella</taxon>
    </lineage>
</organism>
<dbReference type="InterPro" id="IPR008030">
    <property type="entry name" value="NmrA-like"/>
</dbReference>
<dbReference type="InterPro" id="IPR045312">
    <property type="entry name" value="PCBER-like"/>
</dbReference>
<dbReference type="InterPro" id="IPR051609">
    <property type="entry name" value="NmrA/Isoflavone_reductase-like"/>
</dbReference>
<protein>
    <submittedName>
        <fullName evidence="5">Bifunctional pinoresinol-lariciresinol reductase 2</fullName>
    </submittedName>
</protein>
<dbReference type="Gene3D" id="3.40.50.720">
    <property type="entry name" value="NAD(P)-binding Rossmann-like Domain"/>
    <property type="match status" value="1"/>
</dbReference>
<keyword evidence="6" id="KW-1185">Reference proteome</keyword>
<evidence type="ECO:0000256" key="1">
    <source>
        <dbReference type="ARBA" id="ARBA00005725"/>
    </source>
</evidence>
<dbReference type="EMBL" id="LCTW02000041">
    <property type="protein sequence ID" value="KXX81147.1"/>
    <property type="molecule type" value="Genomic_DNA"/>
</dbReference>
<comment type="caution">
    <text evidence="5">The sequence shown here is derived from an EMBL/GenBank/DDBJ whole genome shotgun (WGS) entry which is preliminary data.</text>
</comment>
<dbReference type="OrthoDB" id="10000533at2759"/>
<proteinExistence type="inferred from homology"/>
<evidence type="ECO:0000259" key="4">
    <source>
        <dbReference type="Pfam" id="PF05368"/>
    </source>
</evidence>
<keyword evidence="3" id="KW-0560">Oxidoreductase</keyword>
<evidence type="ECO:0000256" key="2">
    <source>
        <dbReference type="ARBA" id="ARBA00022857"/>
    </source>
</evidence>
<dbReference type="VEuPathDB" id="FungiDB:MMYC01_201605"/>